<dbReference type="Proteomes" id="UP000005289">
    <property type="component" value="Chromosome"/>
</dbReference>
<protein>
    <submittedName>
        <fullName evidence="2">Uncharacterized protein</fullName>
    </submittedName>
</protein>
<keyword evidence="3" id="KW-1185">Reference proteome</keyword>
<dbReference type="AlphaFoldDB" id="W0DP04"/>
<gene>
    <name evidence="2" type="ORF">THITH_11075</name>
</gene>
<evidence type="ECO:0000313" key="3">
    <source>
        <dbReference type="Proteomes" id="UP000005289"/>
    </source>
</evidence>
<keyword evidence="1" id="KW-0472">Membrane</keyword>
<reference evidence="2 3" key="1">
    <citation type="submission" date="2013-12" db="EMBL/GenBank/DDBJ databases">
        <authorList>
            <consortium name="DOE Joint Genome Institute"/>
            <person name="Muyzer G."/>
            <person name="Huntemann M."/>
            <person name="Han J."/>
            <person name="Chen A."/>
            <person name="Kyrpides N."/>
            <person name="Mavromatis K."/>
            <person name="Markowitz V."/>
            <person name="Palaniappan K."/>
            <person name="Ivanova N."/>
            <person name="Schaumberg A."/>
            <person name="Pati A."/>
            <person name="Liolios K."/>
            <person name="Nordberg H.P."/>
            <person name="Cantor M.N."/>
            <person name="Hua S.X."/>
            <person name="Woyke T."/>
        </authorList>
    </citation>
    <scope>NUCLEOTIDE SEQUENCE [LARGE SCALE GENOMIC DNA]</scope>
    <source>
        <strain evidence="2 3">ARh 1</strain>
    </source>
</reference>
<dbReference type="EMBL" id="CP007029">
    <property type="protein sequence ID" value="AHF00167.1"/>
    <property type="molecule type" value="Genomic_DNA"/>
</dbReference>
<organism evidence="2 3">
    <name type="scientific">Thioalkalivibrio paradoxus ARh 1</name>
    <dbReference type="NCBI Taxonomy" id="713585"/>
    <lineage>
        <taxon>Bacteria</taxon>
        <taxon>Pseudomonadati</taxon>
        <taxon>Pseudomonadota</taxon>
        <taxon>Gammaproteobacteria</taxon>
        <taxon>Chromatiales</taxon>
        <taxon>Ectothiorhodospiraceae</taxon>
        <taxon>Thioalkalivibrio</taxon>
    </lineage>
</organism>
<accession>W0DP04</accession>
<evidence type="ECO:0000313" key="2">
    <source>
        <dbReference type="EMBL" id="AHF00167.1"/>
    </source>
</evidence>
<keyword evidence="1" id="KW-0812">Transmembrane</keyword>
<feature type="transmembrane region" description="Helical" evidence="1">
    <location>
        <begin position="20"/>
        <end position="46"/>
    </location>
</feature>
<dbReference type="KEGG" id="tti:THITH_11075"/>
<dbReference type="HOGENOM" id="CLU_2848478_0_0_6"/>
<sequence length="65" mass="7374">MVNGGLILYWFGVGLQKEKFAGLTMSLLMLSFARAEIFHVLAYMAMDLSWHTKLNKGLVQGQFHI</sequence>
<evidence type="ECO:0000256" key="1">
    <source>
        <dbReference type="SAM" id="Phobius"/>
    </source>
</evidence>
<name>W0DP04_9GAMM</name>
<proteinExistence type="predicted"/>
<keyword evidence="1" id="KW-1133">Transmembrane helix</keyword>